<dbReference type="GO" id="GO:0008641">
    <property type="term" value="F:ubiquitin-like modifier activating enzyme activity"/>
    <property type="evidence" value="ECO:0007669"/>
    <property type="project" value="InterPro"/>
</dbReference>
<feature type="domain" description="THIF-type NAD/FAD binding fold" evidence="1">
    <location>
        <begin position="207"/>
        <end position="347"/>
    </location>
</feature>
<keyword evidence="3" id="KW-1185">Reference proteome</keyword>
<dbReference type="Pfam" id="PF00899">
    <property type="entry name" value="ThiF"/>
    <property type="match status" value="1"/>
</dbReference>
<proteinExistence type="predicted"/>
<dbReference type="SUPFAM" id="SSF69572">
    <property type="entry name" value="Activating enzymes of the ubiquitin-like proteins"/>
    <property type="match status" value="1"/>
</dbReference>
<dbReference type="Proteomes" id="UP000305709">
    <property type="component" value="Unassembled WGS sequence"/>
</dbReference>
<gene>
    <name evidence="2" type="ORF">FHG71_17210</name>
</gene>
<evidence type="ECO:0000313" key="2">
    <source>
        <dbReference type="EMBL" id="TNC65786.1"/>
    </source>
</evidence>
<name>A0A5C4N8M1_9RHOB</name>
<evidence type="ECO:0000259" key="1">
    <source>
        <dbReference type="Pfam" id="PF00899"/>
    </source>
</evidence>
<evidence type="ECO:0000313" key="3">
    <source>
        <dbReference type="Proteomes" id="UP000305709"/>
    </source>
</evidence>
<dbReference type="OrthoDB" id="9804427at2"/>
<dbReference type="Pfam" id="PF14459">
    <property type="entry name" value="Prok-E2_C"/>
    <property type="match status" value="1"/>
</dbReference>
<dbReference type="InterPro" id="IPR035985">
    <property type="entry name" value="Ubiquitin-activating_enz"/>
</dbReference>
<organism evidence="2 3">
    <name type="scientific">Rubellimicrobium roseum</name>
    <dbReference type="NCBI Taxonomy" id="687525"/>
    <lineage>
        <taxon>Bacteria</taxon>
        <taxon>Pseudomonadati</taxon>
        <taxon>Pseudomonadota</taxon>
        <taxon>Alphaproteobacteria</taxon>
        <taxon>Rhodobacterales</taxon>
        <taxon>Roseobacteraceae</taxon>
        <taxon>Rubellimicrobium</taxon>
    </lineage>
</organism>
<protein>
    <recommendedName>
        <fullName evidence="1">THIF-type NAD/FAD binding fold domain-containing protein</fullName>
    </recommendedName>
</protein>
<reference evidence="2 3" key="1">
    <citation type="submission" date="2019-06" db="EMBL/GenBank/DDBJ databases">
        <authorList>
            <person name="Jiang L."/>
        </authorList>
    </citation>
    <scope>NUCLEOTIDE SEQUENCE [LARGE SCALE GENOMIC DNA]</scope>
    <source>
        <strain evidence="2 3">YIM 48858</strain>
    </source>
</reference>
<dbReference type="EMBL" id="VDFV01000036">
    <property type="protein sequence ID" value="TNC65786.1"/>
    <property type="molecule type" value="Genomic_DNA"/>
</dbReference>
<dbReference type="RefSeq" id="WP_139082936.1">
    <property type="nucleotide sequence ID" value="NZ_VDFV01000036.1"/>
</dbReference>
<sequence>MALANFFDRSLLSAVQVLQGSNPAELRARLEAHIVELAFDGLAAGAAEGRAGLDLAVRLLARLYPTIRLTPLDKGAEALAGELITLALSINHDLETAPAGESTVRLIFGGSPAREGPPTIYGGSEGWLAKVSTRGPVGVGGTALPFGAGAAACLGAANVFRSIFADLLPASAGLDADARLSLLDFSTGAAATQGDDAPDVDLGLTHLAGLGAIGNGVIWALARMPHLTGALHLVDHEVVDLSNLQRYVLARQSDVGRVKVEIAREALLAGRTSLVPVPFHQRWAEYIAGQGHRPMARVVTALDTAKDRIAVQASLPARILNAWTQAGDLGVSQHGFLGDEACLACLYLPQGAVSNEDEVIARALALPLEQPVLLDLRERLVNGQAVGETFVRDAAARLGLEPASLLGFSGEPLRQFYAKAVCGAQVIQPQAGRGPVEVPLAFQSAMAGVMLAANLVAEAGGLRASPLKTTTVLDMMRPLGRRLGIRVLKPAPTAAANCICQDPDFIAAYRRKHDKPENKRRPRRRG</sequence>
<comment type="caution">
    <text evidence="2">The sequence shown here is derived from an EMBL/GenBank/DDBJ whole genome shotgun (WGS) entry which is preliminary data.</text>
</comment>
<dbReference type="InterPro" id="IPR032864">
    <property type="entry name" value="Prok-E2_C"/>
</dbReference>
<accession>A0A5C4N8M1</accession>
<dbReference type="InterPro" id="IPR000594">
    <property type="entry name" value="ThiF_NAD_FAD-bd"/>
</dbReference>
<dbReference type="AlphaFoldDB" id="A0A5C4N8M1"/>
<dbReference type="Gene3D" id="3.40.50.720">
    <property type="entry name" value="NAD(P)-binding Rossmann-like Domain"/>
    <property type="match status" value="1"/>
</dbReference>